<name>A0ABN1KL98_CLOSU</name>
<keyword evidence="4" id="KW-0597">Phosphoprotein</keyword>
<evidence type="ECO:0000256" key="2">
    <source>
        <dbReference type="ARBA" id="ARBA00004370"/>
    </source>
</evidence>
<keyword evidence="8" id="KW-0812">Transmembrane</keyword>
<dbReference type="PROSITE" id="PS50109">
    <property type="entry name" value="HIS_KIN"/>
    <property type="match status" value="1"/>
</dbReference>
<evidence type="ECO:0000256" key="1">
    <source>
        <dbReference type="ARBA" id="ARBA00000085"/>
    </source>
</evidence>
<dbReference type="RefSeq" id="WP_343824583.1">
    <property type="nucleotide sequence ID" value="NZ_BAAACI010000002.1"/>
</dbReference>
<evidence type="ECO:0000313" key="10">
    <source>
        <dbReference type="EMBL" id="GAA0769840.1"/>
    </source>
</evidence>
<dbReference type="EMBL" id="BAAACI010000002">
    <property type="protein sequence ID" value="GAA0769840.1"/>
    <property type="molecule type" value="Genomic_DNA"/>
</dbReference>
<proteinExistence type="predicted"/>
<dbReference type="InterPro" id="IPR036890">
    <property type="entry name" value="HATPase_C_sf"/>
</dbReference>
<organism evidence="10 11">
    <name type="scientific">Clostridium subterminale</name>
    <dbReference type="NCBI Taxonomy" id="1550"/>
    <lineage>
        <taxon>Bacteria</taxon>
        <taxon>Bacillati</taxon>
        <taxon>Bacillota</taxon>
        <taxon>Clostridia</taxon>
        <taxon>Eubacteriales</taxon>
        <taxon>Clostridiaceae</taxon>
        <taxon>Clostridium</taxon>
    </lineage>
</organism>
<dbReference type="PANTHER" id="PTHR45453:SF1">
    <property type="entry name" value="PHOSPHATE REGULON SENSOR PROTEIN PHOR"/>
    <property type="match status" value="1"/>
</dbReference>
<dbReference type="CDD" id="cd00075">
    <property type="entry name" value="HATPase"/>
    <property type="match status" value="1"/>
</dbReference>
<reference evidence="10 11" key="1">
    <citation type="journal article" date="2019" name="Int. J. Syst. Evol. Microbiol.">
        <title>The Global Catalogue of Microorganisms (GCM) 10K type strain sequencing project: providing services to taxonomists for standard genome sequencing and annotation.</title>
        <authorList>
            <consortium name="The Broad Institute Genomics Platform"/>
            <consortium name="The Broad Institute Genome Sequencing Center for Infectious Disease"/>
            <person name="Wu L."/>
            <person name="Ma J."/>
        </authorList>
    </citation>
    <scope>NUCLEOTIDE SEQUENCE [LARGE SCALE GENOMIC DNA]</scope>
    <source>
        <strain evidence="10 11">JCM 1417</strain>
    </source>
</reference>
<feature type="domain" description="Histidine kinase" evidence="9">
    <location>
        <begin position="129"/>
        <end position="343"/>
    </location>
</feature>
<dbReference type="SMART" id="SM00388">
    <property type="entry name" value="HisKA"/>
    <property type="match status" value="1"/>
</dbReference>
<dbReference type="InterPro" id="IPR005467">
    <property type="entry name" value="His_kinase_dom"/>
</dbReference>
<dbReference type="PANTHER" id="PTHR45453">
    <property type="entry name" value="PHOSPHATE REGULON SENSOR PROTEIN PHOR"/>
    <property type="match status" value="1"/>
</dbReference>
<dbReference type="EC" id="2.7.13.3" evidence="3"/>
<dbReference type="SUPFAM" id="SSF47384">
    <property type="entry name" value="Homodimeric domain of signal transducing histidine kinase"/>
    <property type="match status" value="1"/>
</dbReference>
<accession>A0ABN1KL98</accession>
<comment type="subcellular location">
    <subcellularLocation>
        <location evidence="2">Membrane</location>
    </subcellularLocation>
</comment>
<dbReference type="Gene3D" id="3.30.565.10">
    <property type="entry name" value="Histidine kinase-like ATPase, C-terminal domain"/>
    <property type="match status" value="1"/>
</dbReference>
<keyword evidence="6" id="KW-0418">Kinase</keyword>
<evidence type="ECO:0000313" key="11">
    <source>
        <dbReference type="Proteomes" id="UP001501047"/>
    </source>
</evidence>
<dbReference type="CDD" id="cd00082">
    <property type="entry name" value="HisKA"/>
    <property type="match status" value="1"/>
</dbReference>
<dbReference type="Gene3D" id="1.10.287.130">
    <property type="match status" value="1"/>
</dbReference>
<dbReference type="InterPro" id="IPR036097">
    <property type="entry name" value="HisK_dim/P_sf"/>
</dbReference>
<comment type="catalytic activity">
    <reaction evidence="1">
        <text>ATP + protein L-histidine = ADP + protein N-phospho-L-histidine.</text>
        <dbReference type="EC" id="2.7.13.3"/>
    </reaction>
</comment>
<keyword evidence="11" id="KW-1185">Reference proteome</keyword>
<keyword evidence="8" id="KW-0472">Membrane</keyword>
<dbReference type="InterPro" id="IPR003661">
    <property type="entry name" value="HisK_dim/P_dom"/>
</dbReference>
<dbReference type="PRINTS" id="PR00344">
    <property type="entry name" value="BCTRLSENSOR"/>
</dbReference>
<evidence type="ECO:0000259" key="9">
    <source>
        <dbReference type="PROSITE" id="PS50109"/>
    </source>
</evidence>
<dbReference type="Pfam" id="PF00512">
    <property type="entry name" value="HisKA"/>
    <property type="match status" value="1"/>
</dbReference>
<dbReference type="InterPro" id="IPR004358">
    <property type="entry name" value="Sig_transdc_His_kin-like_C"/>
</dbReference>
<comment type="caution">
    <text evidence="10">The sequence shown here is derived from an EMBL/GenBank/DDBJ whole genome shotgun (WGS) entry which is preliminary data.</text>
</comment>
<dbReference type="Proteomes" id="UP001501047">
    <property type="component" value="Unassembled WGS sequence"/>
</dbReference>
<sequence length="345" mass="39137">MKILSNRKIKTLFYRILMCILIFTLLSASFMSLKFENAAFYILICSLCMGIGILIACYRYFKEQNEIMENAVTQITEYISGNRTARIECDDEGELYRLFHEVNSLVSILNAHAENEGKAKQFLKNTISDISHQLKTPLAALNIYNGLLQGEAEELPTIKEFATLSEQELDRIETLVQNLLKITKLDAGSIVIEKAPENVADMMNDIELHFAYRAKQEQKEIVLSGAENISLLCDRDWVIEAIDNIVKNALDHTQRGDLIHIEWKQFMTVVQIIVKDNGSGIYQEDLPHIFKRFYRSRFSKDIQGIGLGLPLAKAIIEAHNGTVEVDSELGVGTTFVINFLIPTKL</sequence>
<evidence type="ECO:0000256" key="7">
    <source>
        <dbReference type="ARBA" id="ARBA00023012"/>
    </source>
</evidence>
<evidence type="ECO:0000256" key="3">
    <source>
        <dbReference type="ARBA" id="ARBA00012438"/>
    </source>
</evidence>
<evidence type="ECO:0000256" key="8">
    <source>
        <dbReference type="SAM" id="Phobius"/>
    </source>
</evidence>
<feature type="transmembrane region" description="Helical" evidence="8">
    <location>
        <begin position="12"/>
        <end position="33"/>
    </location>
</feature>
<dbReference type="Pfam" id="PF02518">
    <property type="entry name" value="HATPase_c"/>
    <property type="match status" value="1"/>
</dbReference>
<feature type="transmembrane region" description="Helical" evidence="8">
    <location>
        <begin position="39"/>
        <end position="61"/>
    </location>
</feature>
<keyword evidence="5" id="KW-0808">Transferase</keyword>
<gene>
    <name evidence="10" type="ORF">GCM10008908_11780</name>
</gene>
<evidence type="ECO:0000256" key="6">
    <source>
        <dbReference type="ARBA" id="ARBA00022777"/>
    </source>
</evidence>
<keyword evidence="7" id="KW-0902">Two-component regulatory system</keyword>
<dbReference type="SUPFAM" id="SSF55874">
    <property type="entry name" value="ATPase domain of HSP90 chaperone/DNA topoisomerase II/histidine kinase"/>
    <property type="match status" value="1"/>
</dbReference>
<dbReference type="SMART" id="SM00387">
    <property type="entry name" value="HATPase_c"/>
    <property type="match status" value="1"/>
</dbReference>
<dbReference type="InterPro" id="IPR003594">
    <property type="entry name" value="HATPase_dom"/>
</dbReference>
<keyword evidence="8" id="KW-1133">Transmembrane helix</keyword>
<evidence type="ECO:0000256" key="5">
    <source>
        <dbReference type="ARBA" id="ARBA00022679"/>
    </source>
</evidence>
<protein>
    <recommendedName>
        <fullName evidence="3">histidine kinase</fullName>
        <ecNumber evidence="3">2.7.13.3</ecNumber>
    </recommendedName>
</protein>
<dbReference type="InterPro" id="IPR050351">
    <property type="entry name" value="BphY/WalK/GraS-like"/>
</dbReference>
<evidence type="ECO:0000256" key="4">
    <source>
        <dbReference type="ARBA" id="ARBA00022553"/>
    </source>
</evidence>